<dbReference type="InterPro" id="IPR043502">
    <property type="entry name" value="DNA/RNA_pol_sf"/>
</dbReference>
<evidence type="ECO:0000313" key="12">
    <source>
        <dbReference type="Proteomes" id="UP001500791"/>
    </source>
</evidence>
<dbReference type="Gene3D" id="1.10.150.20">
    <property type="entry name" value="5' to 3' exonuclease, C-terminal subdomain"/>
    <property type="match status" value="1"/>
</dbReference>
<dbReference type="InterPro" id="IPR024728">
    <property type="entry name" value="PolY_HhH_motif"/>
</dbReference>
<dbReference type="CDD" id="cd01700">
    <property type="entry name" value="PolY_Pol_V_umuC"/>
    <property type="match status" value="1"/>
</dbReference>
<comment type="caution">
    <text evidence="11">The sequence shown here is derived from an EMBL/GenBank/DDBJ whole genome shotgun (WGS) entry which is preliminary data.</text>
</comment>
<comment type="subunit">
    <text evidence="2">Monomer.</text>
</comment>
<dbReference type="PANTHER" id="PTHR11076">
    <property type="entry name" value="DNA REPAIR POLYMERASE UMUC / TRANSFERASE FAMILY MEMBER"/>
    <property type="match status" value="1"/>
</dbReference>
<evidence type="ECO:0000256" key="8">
    <source>
        <dbReference type="ARBA" id="ARBA00025589"/>
    </source>
</evidence>
<keyword evidence="5" id="KW-0741">SOS mutagenesis</keyword>
<protein>
    <recommendedName>
        <fullName evidence="3">DNA-directed DNA polymerase</fullName>
        <ecNumber evidence="3">2.7.7.7</ecNumber>
    </recommendedName>
</protein>
<dbReference type="Pfam" id="PF13438">
    <property type="entry name" value="DUF4113"/>
    <property type="match status" value="1"/>
</dbReference>
<keyword evidence="6" id="KW-0234">DNA repair</keyword>
<keyword evidence="4" id="KW-0227">DNA damage</keyword>
<comment type="function">
    <text evidence="8">Poorly processive, error-prone DNA polymerase involved in untargeted mutagenesis. Copies undamaged DNA at stalled replication forks, which arise in vivo from mismatched or misaligned primer ends. These misaligned primers can be extended by PolIV. Exhibits no 3'-5' exonuclease (proofreading) activity. May be involved in translesional synthesis, in conjunction with the beta clamp from PolIII.</text>
</comment>
<evidence type="ECO:0000256" key="2">
    <source>
        <dbReference type="ARBA" id="ARBA00011245"/>
    </source>
</evidence>
<evidence type="ECO:0000256" key="9">
    <source>
        <dbReference type="ARBA" id="ARBA00049244"/>
    </source>
</evidence>
<feature type="domain" description="UmuC" evidence="10">
    <location>
        <begin position="5"/>
        <end position="187"/>
    </location>
</feature>
<evidence type="ECO:0000256" key="1">
    <source>
        <dbReference type="ARBA" id="ARBA00010945"/>
    </source>
</evidence>
<sequence>MKRVYALSDGNSFYCSCERVFDPSLIDKPVVVLSNNDGCVVARTPEAKAMGIPMGVPWFEIRDSYLKAGGKVRSSNYALYGDMSRRVNAVYERFADEVEVYSIDESFLDLSRAPDPEAHARVMRDTVLRWTGIPTCVGLGPTRVLAKAANHLAKKRAEMGGVCDLTDPERRAALLATLAIEDVWGIGRALSARLAAHGVRNAAQLAAMPPKSARQILSVTGERIVLELSGVHCSALEITPPAKKGIAVTRSFGRPVTTLAEMEEAVRTHAVRAGEKLRRNGRAAPHIQVFYFTSRHRNAPQRSVSGIEHFPVATSDSMALAAAACRVARRLWADGFIYAKSGVMLEGLIDPADAVPDLWHTPDPRRAELMRAMDAVNMRYGRNMLAPAGVTYQRPWSLKQDLRSPRWTTRLDEVPTVMAR</sequence>
<name>A0ABN0YGR2_9CAUL</name>
<evidence type="ECO:0000256" key="4">
    <source>
        <dbReference type="ARBA" id="ARBA00022763"/>
    </source>
</evidence>
<dbReference type="Pfam" id="PF11799">
    <property type="entry name" value="IMS_C"/>
    <property type="match status" value="1"/>
</dbReference>
<evidence type="ECO:0000256" key="5">
    <source>
        <dbReference type="ARBA" id="ARBA00023199"/>
    </source>
</evidence>
<dbReference type="Gene3D" id="3.40.1170.60">
    <property type="match status" value="1"/>
</dbReference>
<dbReference type="EC" id="2.7.7.7" evidence="3"/>
<dbReference type="Proteomes" id="UP001500791">
    <property type="component" value="Unassembled WGS sequence"/>
</dbReference>
<evidence type="ECO:0000313" key="11">
    <source>
        <dbReference type="EMBL" id="GAA0394951.1"/>
    </source>
</evidence>
<organism evidence="11 12">
    <name type="scientific">Brevundimonas terrae</name>
    <dbReference type="NCBI Taxonomy" id="363631"/>
    <lineage>
        <taxon>Bacteria</taxon>
        <taxon>Pseudomonadati</taxon>
        <taxon>Pseudomonadota</taxon>
        <taxon>Alphaproteobacteria</taxon>
        <taxon>Caulobacterales</taxon>
        <taxon>Caulobacteraceae</taxon>
        <taxon>Brevundimonas</taxon>
    </lineage>
</organism>
<dbReference type="InterPro" id="IPR043128">
    <property type="entry name" value="Rev_trsase/Diguanyl_cyclase"/>
</dbReference>
<accession>A0ABN0YGR2</accession>
<gene>
    <name evidence="11" type="ORF">GCM10009093_21930</name>
</gene>
<keyword evidence="12" id="KW-1185">Reference proteome</keyword>
<dbReference type="Gene3D" id="3.30.70.270">
    <property type="match status" value="1"/>
</dbReference>
<dbReference type="EMBL" id="BAAAEJ010000007">
    <property type="protein sequence ID" value="GAA0394951.1"/>
    <property type="molecule type" value="Genomic_DNA"/>
</dbReference>
<dbReference type="InterPro" id="IPR025188">
    <property type="entry name" value="DUF4113"/>
</dbReference>
<dbReference type="PROSITE" id="PS50173">
    <property type="entry name" value="UMUC"/>
    <property type="match status" value="1"/>
</dbReference>
<dbReference type="Pfam" id="PF00817">
    <property type="entry name" value="IMS"/>
    <property type="match status" value="1"/>
</dbReference>
<evidence type="ECO:0000256" key="6">
    <source>
        <dbReference type="ARBA" id="ARBA00023204"/>
    </source>
</evidence>
<evidence type="ECO:0000256" key="3">
    <source>
        <dbReference type="ARBA" id="ARBA00012417"/>
    </source>
</evidence>
<proteinExistence type="inferred from homology"/>
<dbReference type="PANTHER" id="PTHR11076:SF34">
    <property type="entry name" value="PROTEIN UMUC"/>
    <property type="match status" value="1"/>
</dbReference>
<dbReference type="InterPro" id="IPR017961">
    <property type="entry name" value="DNA_pol_Y-fam_little_finger"/>
</dbReference>
<dbReference type="SUPFAM" id="SSF56672">
    <property type="entry name" value="DNA/RNA polymerases"/>
    <property type="match status" value="1"/>
</dbReference>
<comment type="catalytic activity">
    <reaction evidence="9">
        <text>DNA(n) + a 2'-deoxyribonucleoside 5'-triphosphate = DNA(n+1) + diphosphate</text>
        <dbReference type="Rhea" id="RHEA:22508"/>
        <dbReference type="Rhea" id="RHEA-COMP:17339"/>
        <dbReference type="Rhea" id="RHEA-COMP:17340"/>
        <dbReference type="ChEBI" id="CHEBI:33019"/>
        <dbReference type="ChEBI" id="CHEBI:61560"/>
        <dbReference type="ChEBI" id="CHEBI:173112"/>
        <dbReference type="EC" id="2.7.7.7"/>
    </reaction>
</comment>
<dbReference type="InterPro" id="IPR001126">
    <property type="entry name" value="UmuC"/>
</dbReference>
<dbReference type="Pfam" id="PF11798">
    <property type="entry name" value="IMS_HHH"/>
    <property type="match status" value="1"/>
</dbReference>
<evidence type="ECO:0000256" key="7">
    <source>
        <dbReference type="ARBA" id="ARBA00023236"/>
    </source>
</evidence>
<comment type="similarity">
    <text evidence="1">Belongs to the DNA polymerase type-Y family.</text>
</comment>
<keyword evidence="7" id="KW-0742">SOS response</keyword>
<reference evidence="11 12" key="1">
    <citation type="journal article" date="2019" name="Int. J. Syst. Evol. Microbiol.">
        <title>The Global Catalogue of Microorganisms (GCM) 10K type strain sequencing project: providing services to taxonomists for standard genome sequencing and annotation.</title>
        <authorList>
            <consortium name="The Broad Institute Genomics Platform"/>
            <consortium name="The Broad Institute Genome Sequencing Center for Infectious Disease"/>
            <person name="Wu L."/>
            <person name="Ma J."/>
        </authorList>
    </citation>
    <scope>NUCLEOTIDE SEQUENCE [LARGE SCALE GENOMIC DNA]</scope>
    <source>
        <strain evidence="11 12">JCM 13476</strain>
    </source>
</reference>
<dbReference type="InterPro" id="IPR050116">
    <property type="entry name" value="DNA_polymerase-Y"/>
</dbReference>
<evidence type="ECO:0000259" key="10">
    <source>
        <dbReference type="PROSITE" id="PS50173"/>
    </source>
</evidence>